<keyword evidence="2" id="KW-1185">Reference proteome</keyword>
<name>D6WDH1_TRICA</name>
<reference evidence="1 2" key="1">
    <citation type="journal article" date="2008" name="Nature">
        <title>The genome of the model beetle and pest Tribolium castaneum.</title>
        <authorList>
            <consortium name="Tribolium Genome Sequencing Consortium"/>
            <person name="Richards S."/>
            <person name="Gibbs R.A."/>
            <person name="Weinstock G.M."/>
            <person name="Brown S.J."/>
            <person name="Denell R."/>
            <person name="Beeman R.W."/>
            <person name="Gibbs R."/>
            <person name="Beeman R.W."/>
            <person name="Brown S.J."/>
            <person name="Bucher G."/>
            <person name="Friedrich M."/>
            <person name="Grimmelikhuijzen C.J."/>
            <person name="Klingler M."/>
            <person name="Lorenzen M."/>
            <person name="Richards S."/>
            <person name="Roth S."/>
            <person name="Schroder R."/>
            <person name="Tautz D."/>
            <person name="Zdobnov E.M."/>
            <person name="Muzny D."/>
            <person name="Gibbs R.A."/>
            <person name="Weinstock G.M."/>
            <person name="Attaway T."/>
            <person name="Bell S."/>
            <person name="Buhay C.J."/>
            <person name="Chandrabose M.N."/>
            <person name="Chavez D."/>
            <person name="Clerk-Blankenburg K.P."/>
            <person name="Cree A."/>
            <person name="Dao M."/>
            <person name="Davis C."/>
            <person name="Chacko J."/>
            <person name="Dinh H."/>
            <person name="Dugan-Rocha S."/>
            <person name="Fowler G."/>
            <person name="Garner T.T."/>
            <person name="Garnes J."/>
            <person name="Gnirke A."/>
            <person name="Hawes A."/>
            <person name="Hernandez J."/>
            <person name="Hines S."/>
            <person name="Holder M."/>
            <person name="Hume J."/>
            <person name="Jhangiani S.N."/>
            <person name="Joshi V."/>
            <person name="Khan Z.M."/>
            <person name="Jackson L."/>
            <person name="Kovar C."/>
            <person name="Kowis A."/>
            <person name="Lee S."/>
            <person name="Lewis L.R."/>
            <person name="Margolis J."/>
            <person name="Morgan M."/>
            <person name="Nazareth L.V."/>
            <person name="Nguyen N."/>
            <person name="Okwuonu G."/>
            <person name="Parker D."/>
            <person name="Richards S."/>
            <person name="Ruiz S.J."/>
            <person name="Santibanez J."/>
            <person name="Savard J."/>
            <person name="Scherer S.E."/>
            <person name="Schneider B."/>
            <person name="Sodergren E."/>
            <person name="Tautz D."/>
            <person name="Vattahil S."/>
            <person name="Villasana D."/>
            <person name="White C.S."/>
            <person name="Wright R."/>
            <person name="Park Y."/>
            <person name="Beeman R.W."/>
            <person name="Lord J."/>
            <person name="Oppert B."/>
            <person name="Lorenzen M."/>
            <person name="Brown S."/>
            <person name="Wang L."/>
            <person name="Savard J."/>
            <person name="Tautz D."/>
            <person name="Richards S."/>
            <person name="Weinstock G."/>
            <person name="Gibbs R.A."/>
            <person name="Liu Y."/>
            <person name="Worley K."/>
            <person name="Weinstock G."/>
            <person name="Elsik C.G."/>
            <person name="Reese J.T."/>
            <person name="Elhaik E."/>
            <person name="Landan G."/>
            <person name="Graur D."/>
            <person name="Arensburger P."/>
            <person name="Atkinson P."/>
            <person name="Beeman R.W."/>
            <person name="Beidler J."/>
            <person name="Brown S.J."/>
            <person name="Demuth J.P."/>
            <person name="Drury D.W."/>
            <person name="Du Y.Z."/>
            <person name="Fujiwara H."/>
            <person name="Lorenzen M."/>
            <person name="Maselli V."/>
            <person name="Osanai M."/>
            <person name="Park Y."/>
            <person name="Robertson H.M."/>
            <person name="Tu Z."/>
            <person name="Wang J.J."/>
            <person name="Wang S."/>
            <person name="Richards S."/>
            <person name="Song H."/>
            <person name="Zhang L."/>
            <person name="Sodergren E."/>
            <person name="Werner D."/>
            <person name="Stanke M."/>
            <person name="Morgenstern B."/>
            <person name="Solovyev V."/>
            <person name="Kosarev P."/>
            <person name="Brown G."/>
            <person name="Chen H.C."/>
            <person name="Ermolaeva O."/>
            <person name="Hlavina W."/>
            <person name="Kapustin Y."/>
            <person name="Kiryutin B."/>
            <person name="Kitts P."/>
            <person name="Maglott D."/>
            <person name="Pruitt K."/>
            <person name="Sapojnikov V."/>
            <person name="Souvorov A."/>
            <person name="Mackey A.J."/>
            <person name="Waterhouse R.M."/>
            <person name="Wyder S."/>
            <person name="Zdobnov E.M."/>
            <person name="Zdobnov E.M."/>
            <person name="Wyder S."/>
            <person name="Kriventseva E.V."/>
            <person name="Kadowaki T."/>
            <person name="Bork P."/>
            <person name="Aranda M."/>
            <person name="Bao R."/>
            <person name="Beermann A."/>
            <person name="Berns N."/>
            <person name="Bolognesi R."/>
            <person name="Bonneton F."/>
            <person name="Bopp D."/>
            <person name="Brown S.J."/>
            <person name="Bucher G."/>
            <person name="Butts T."/>
            <person name="Chaumot A."/>
            <person name="Denell R.E."/>
            <person name="Ferrier D.E."/>
            <person name="Friedrich M."/>
            <person name="Gordon C.M."/>
            <person name="Jindra M."/>
            <person name="Klingler M."/>
            <person name="Lan Q."/>
            <person name="Lattorff H.M."/>
            <person name="Laudet V."/>
            <person name="von Levetsow C."/>
            <person name="Liu Z."/>
            <person name="Lutz R."/>
            <person name="Lynch J.A."/>
            <person name="da Fonseca R.N."/>
            <person name="Posnien N."/>
            <person name="Reuter R."/>
            <person name="Roth S."/>
            <person name="Savard J."/>
            <person name="Schinko J.B."/>
            <person name="Schmitt C."/>
            <person name="Schoppmeier M."/>
            <person name="Schroder R."/>
            <person name="Shippy T.D."/>
            <person name="Simonnet F."/>
            <person name="Marques-Souza H."/>
            <person name="Tautz D."/>
            <person name="Tomoyasu Y."/>
            <person name="Trauner J."/>
            <person name="Van der Zee M."/>
            <person name="Vervoort M."/>
            <person name="Wittkopp N."/>
            <person name="Wimmer E.A."/>
            <person name="Yang X."/>
            <person name="Jones A.K."/>
            <person name="Sattelle D.B."/>
            <person name="Ebert P.R."/>
            <person name="Nelson D."/>
            <person name="Scott J.G."/>
            <person name="Beeman R.W."/>
            <person name="Muthukrishnan S."/>
            <person name="Kramer K.J."/>
            <person name="Arakane Y."/>
            <person name="Beeman R.W."/>
            <person name="Zhu Q."/>
            <person name="Hogenkamp D."/>
            <person name="Dixit R."/>
            <person name="Oppert B."/>
            <person name="Jiang H."/>
            <person name="Zou Z."/>
            <person name="Marshall J."/>
            <person name="Elpidina E."/>
            <person name="Vinokurov K."/>
            <person name="Oppert C."/>
            <person name="Zou Z."/>
            <person name="Evans J."/>
            <person name="Lu Z."/>
            <person name="Zhao P."/>
            <person name="Sumathipala N."/>
            <person name="Altincicek B."/>
            <person name="Vilcinskas A."/>
            <person name="Williams M."/>
            <person name="Hultmark D."/>
            <person name="Hetru C."/>
            <person name="Jiang H."/>
            <person name="Grimmelikhuijzen C.J."/>
            <person name="Hauser F."/>
            <person name="Cazzamali G."/>
            <person name="Williamson M."/>
            <person name="Park Y."/>
            <person name="Li B."/>
            <person name="Tanaka Y."/>
            <person name="Predel R."/>
            <person name="Neupert S."/>
            <person name="Schachtner J."/>
            <person name="Verleyen P."/>
            <person name="Raible F."/>
            <person name="Bork P."/>
            <person name="Friedrich M."/>
            <person name="Walden K.K."/>
            <person name="Robertson H.M."/>
            <person name="Angeli S."/>
            <person name="Foret S."/>
            <person name="Bucher G."/>
            <person name="Schuetz S."/>
            <person name="Maleszka R."/>
            <person name="Wimmer E.A."/>
            <person name="Beeman R.W."/>
            <person name="Lorenzen M."/>
            <person name="Tomoyasu Y."/>
            <person name="Miller S.C."/>
            <person name="Grossmann D."/>
            <person name="Bucher G."/>
        </authorList>
    </citation>
    <scope>NUCLEOTIDE SEQUENCE [LARGE SCALE GENOMIC DNA]</scope>
    <source>
        <strain evidence="1 2">Georgia GA2</strain>
    </source>
</reference>
<evidence type="ECO:0000313" key="2">
    <source>
        <dbReference type="Proteomes" id="UP000007266"/>
    </source>
</evidence>
<proteinExistence type="predicted"/>
<gene>
    <name evidence="1" type="primary">GLEAN_03660</name>
    <name evidence="1" type="ORF">TcasGA2_TC003660</name>
</gene>
<accession>D6WDH1</accession>
<dbReference type="EMBL" id="KQ971322">
    <property type="protein sequence ID" value="EFA00774.1"/>
    <property type="molecule type" value="Genomic_DNA"/>
</dbReference>
<evidence type="ECO:0000313" key="1">
    <source>
        <dbReference type="EMBL" id="EFA00774.1"/>
    </source>
</evidence>
<organism evidence="1 2">
    <name type="scientific">Tribolium castaneum</name>
    <name type="common">Red flour beetle</name>
    <dbReference type="NCBI Taxonomy" id="7070"/>
    <lineage>
        <taxon>Eukaryota</taxon>
        <taxon>Metazoa</taxon>
        <taxon>Ecdysozoa</taxon>
        <taxon>Arthropoda</taxon>
        <taxon>Hexapoda</taxon>
        <taxon>Insecta</taxon>
        <taxon>Pterygota</taxon>
        <taxon>Neoptera</taxon>
        <taxon>Endopterygota</taxon>
        <taxon>Coleoptera</taxon>
        <taxon>Polyphaga</taxon>
        <taxon>Cucujiformia</taxon>
        <taxon>Tenebrionidae</taxon>
        <taxon>Tenebrionidae incertae sedis</taxon>
        <taxon>Tribolium</taxon>
    </lineage>
</organism>
<dbReference type="InParanoid" id="D6WDH1"/>
<dbReference type="Proteomes" id="UP000007266">
    <property type="component" value="Linkage group 3"/>
</dbReference>
<reference evidence="1 2" key="2">
    <citation type="journal article" date="2010" name="Nucleic Acids Res.">
        <title>BeetleBase in 2010: revisions to provide comprehensive genomic information for Tribolium castaneum.</title>
        <authorList>
            <person name="Kim H.S."/>
            <person name="Murphy T."/>
            <person name="Xia J."/>
            <person name="Caragea D."/>
            <person name="Park Y."/>
            <person name="Beeman R.W."/>
            <person name="Lorenzen M.D."/>
            <person name="Butcher S."/>
            <person name="Manak J.R."/>
            <person name="Brown S.J."/>
        </authorList>
    </citation>
    <scope>GENOME REANNOTATION</scope>
    <source>
        <strain evidence="1 2">Georgia GA2</strain>
    </source>
</reference>
<sequence length="154" mass="17567">MRTMMRAHCALSFNRKQPSARKPPQRTGDRIVVPGKAFGTKSGHFRAQVKSIGKCMNNSSGVCELDSSWCVLVIDSACEGTPIACRFLHGNNTDMCDHRGLHLITPRGRQPQTDTTRRYIAWGREYRHTQSRRWLLREKLREIGSNQHKSFTAI</sequence>
<protein>
    <submittedName>
        <fullName evidence="1">Uncharacterized protein</fullName>
    </submittedName>
</protein>
<dbReference type="HOGENOM" id="CLU_1706536_0_0_1"/>
<dbReference type="AlphaFoldDB" id="D6WDH1"/>